<dbReference type="Proteomes" id="UP001390339">
    <property type="component" value="Unassembled WGS sequence"/>
</dbReference>
<protein>
    <submittedName>
        <fullName evidence="1">Uncharacterized protein</fullName>
    </submittedName>
</protein>
<dbReference type="EMBL" id="JAPCWZ010000010">
    <property type="protein sequence ID" value="KAK8848956.1"/>
    <property type="molecule type" value="Genomic_DNA"/>
</dbReference>
<comment type="caution">
    <text evidence="1">The sequence shown here is derived from an EMBL/GenBank/DDBJ whole genome shotgun (WGS) entry which is preliminary data.</text>
</comment>
<keyword evidence="2" id="KW-1185">Reference proteome</keyword>
<reference evidence="1 2" key="1">
    <citation type="journal article" date="2024" name="IMA Fungus">
        <title>Apiospora arundinis, a panoply of carbohydrate-active enzymes and secondary metabolites.</title>
        <authorList>
            <person name="Sorensen T."/>
            <person name="Petersen C."/>
            <person name="Muurmann A.T."/>
            <person name="Christiansen J.V."/>
            <person name="Brundto M.L."/>
            <person name="Overgaard C.K."/>
            <person name="Boysen A.T."/>
            <person name="Wollenberg R.D."/>
            <person name="Larsen T.O."/>
            <person name="Sorensen J.L."/>
            <person name="Nielsen K.L."/>
            <person name="Sondergaard T.E."/>
        </authorList>
    </citation>
    <scope>NUCLEOTIDE SEQUENCE [LARGE SCALE GENOMIC DNA]</scope>
    <source>
        <strain evidence="1 2">AAU 773</strain>
    </source>
</reference>
<organism evidence="1 2">
    <name type="scientific">Apiospora arundinis</name>
    <dbReference type="NCBI Taxonomy" id="335852"/>
    <lineage>
        <taxon>Eukaryota</taxon>
        <taxon>Fungi</taxon>
        <taxon>Dikarya</taxon>
        <taxon>Ascomycota</taxon>
        <taxon>Pezizomycotina</taxon>
        <taxon>Sordariomycetes</taxon>
        <taxon>Xylariomycetidae</taxon>
        <taxon>Amphisphaeriales</taxon>
        <taxon>Apiosporaceae</taxon>
        <taxon>Apiospora</taxon>
    </lineage>
</organism>
<name>A0ABR2HLE8_9PEZI</name>
<gene>
    <name evidence="1" type="ORF">PGQ11_015436</name>
</gene>
<evidence type="ECO:0000313" key="1">
    <source>
        <dbReference type="EMBL" id="KAK8848956.1"/>
    </source>
</evidence>
<accession>A0ABR2HLE8</accession>
<evidence type="ECO:0000313" key="2">
    <source>
        <dbReference type="Proteomes" id="UP001390339"/>
    </source>
</evidence>
<proteinExistence type="predicted"/>
<sequence length="98" mass="10419">MLVFSSPVSGGVYYKIANGDKMGVVSADNLLGVSSFSRTALGAITGQPVDARAKTPTFNRHDNEPGYGGVGGYLRARWSAIWRFSLPSANAKFQGEYG</sequence>